<accession>A0ABN9T4I7</accession>
<reference evidence="2" key="1">
    <citation type="submission" date="2023-10" db="EMBL/GenBank/DDBJ databases">
        <authorList>
            <person name="Chen Y."/>
            <person name="Shah S."/>
            <person name="Dougan E. K."/>
            <person name="Thang M."/>
            <person name="Chan C."/>
        </authorList>
    </citation>
    <scope>NUCLEOTIDE SEQUENCE [LARGE SCALE GENOMIC DNA]</scope>
</reference>
<sequence length="144" mass="16508">MTNSTYVCSPAWSTRAIALIFAMGVGPAGGIFNWRWLSWLAWLLHTRALGDRQEIRIDAAGMAGKFGEVPDYQVGTRALWDLLRTGIGTWFWMLMLKPVRSLVNFIMPEETSDHVRLADSDIRPWALRRMWTSGLRRTLLPRQC</sequence>
<proteinExistence type="predicted"/>
<evidence type="ECO:0000313" key="3">
    <source>
        <dbReference type="Proteomes" id="UP001189429"/>
    </source>
</evidence>
<dbReference type="EMBL" id="CAUYUJ010014335">
    <property type="protein sequence ID" value="CAK0839938.1"/>
    <property type="molecule type" value="Genomic_DNA"/>
</dbReference>
<keyword evidence="1" id="KW-0472">Membrane</keyword>
<evidence type="ECO:0000256" key="1">
    <source>
        <dbReference type="SAM" id="Phobius"/>
    </source>
</evidence>
<evidence type="ECO:0000313" key="2">
    <source>
        <dbReference type="EMBL" id="CAK0839938.1"/>
    </source>
</evidence>
<name>A0ABN9T4I7_9DINO</name>
<dbReference type="Proteomes" id="UP001189429">
    <property type="component" value="Unassembled WGS sequence"/>
</dbReference>
<organism evidence="2 3">
    <name type="scientific">Prorocentrum cordatum</name>
    <dbReference type="NCBI Taxonomy" id="2364126"/>
    <lineage>
        <taxon>Eukaryota</taxon>
        <taxon>Sar</taxon>
        <taxon>Alveolata</taxon>
        <taxon>Dinophyceae</taxon>
        <taxon>Prorocentrales</taxon>
        <taxon>Prorocentraceae</taxon>
        <taxon>Prorocentrum</taxon>
    </lineage>
</organism>
<keyword evidence="1" id="KW-0812">Transmembrane</keyword>
<keyword evidence="3" id="KW-1185">Reference proteome</keyword>
<feature type="transmembrane region" description="Helical" evidence="1">
    <location>
        <begin position="16"/>
        <end position="37"/>
    </location>
</feature>
<protein>
    <submittedName>
        <fullName evidence="2">Uncharacterized protein</fullName>
    </submittedName>
</protein>
<keyword evidence="1" id="KW-1133">Transmembrane helix</keyword>
<comment type="caution">
    <text evidence="2">The sequence shown here is derived from an EMBL/GenBank/DDBJ whole genome shotgun (WGS) entry which is preliminary data.</text>
</comment>
<gene>
    <name evidence="2" type="ORF">PCOR1329_LOCUS35492</name>
</gene>